<feature type="domain" description="O-methyltransferase C-terminal" evidence="4">
    <location>
        <begin position="197"/>
        <end position="406"/>
    </location>
</feature>
<dbReference type="InterPro" id="IPR001077">
    <property type="entry name" value="COMT_C"/>
</dbReference>
<evidence type="ECO:0000259" key="4">
    <source>
        <dbReference type="Pfam" id="PF00891"/>
    </source>
</evidence>
<accession>A0A8H6CS41</accession>
<dbReference type="GO" id="GO:0008171">
    <property type="term" value="F:O-methyltransferase activity"/>
    <property type="evidence" value="ECO:0007669"/>
    <property type="project" value="InterPro"/>
</dbReference>
<proteinExistence type="predicted"/>
<sequence>MGVVTNGNKNGTLFSTDILALALDIVNHAANMKTLLASQNLPTPNFSPDSPELPDTPEYAALRSRLVASLDDLRLLVVGPRTTMRSLIGSSNDLAALQVAFEFGFFTIVPVAEAESIAVEDVARQAGMDAGRARQVLRFLCTHRIFREVKDGWFAHTASSAAFGRDENLIGLGQYSPPPSTADCIKASSQVSDLVHSPFTTRLGTTMFEYYEKNPEHATRFATAMAGVTTIDRKSSTLGDVFLWDTLRGTVVDVGGGSGHVSIALARRFPHLSFRIQDSEKMLAQGRRVLVKEDPAVASRIELLQHDFFQPQQPGGNAVAAFFLRHVFHNWADADSTAILRALVPGLEAAPAGTPILINDRVLPCLGDGTPLHEERAMRRQDIMMLVGLGAKERTRAEWETLFRAADERLELKRVHAQGQSALLEVMLRK</sequence>
<gene>
    <name evidence="5" type="ORF">HO133_007956</name>
</gene>
<dbReference type="InterPro" id="IPR029063">
    <property type="entry name" value="SAM-dependent_MTases_sf"/>
</dbReference>
<evidence type="ECO:0000313" key="6">
    <source>
        <dbReference type="Proteomes" id="UP000593566"/>
    </source>
</evidence>
<dbReference type="CDD" id="cd02440">
    <property type="entry name" value="AdoMet_MTases"/>
    <property type="match status" value="1"/>
</dbReference>
<dbReference type="GO" id="GO:0032259">
    <property type="term" value="P:methylation"/>
    <property type="evidence" value="ECO:0007669"/>
    <property type="project" value="UniProtKB-KW"/>
</dbReference>
<keyword evidence="1" id="KW-0489">Methyltransferase</keyword>
<name>A0A8H6CS41_9LECA</name>
<protein>
    <recommendedName>
        <fullName evidence="4">O-methyltransferase C-terminal domain-containing protein</fullName>
    </recommendedName>
</protein>
<dbReference type="SUPFAM" id="SSF53335">
    <property type="entry name" value="S-adenosyl-L-methionine-dependent methyltransferases"/>
    <property type="match status" value="1"/>
</dbReference>
<dbReference type="EMBL" id="JACCJB010000004">
    <property type="protein sequence ID" value="KAF6228226.1"/>
    <property type="molecule type" value="Genomic_DNA"/>
</dbReference>
<dbReference type="Proteomes" id="UP000593566">
    <property type="component" value="Unassembled WGS sequence"/>
</dbReference>
<dbReference type="InterPro" id="IPR036390">
    <property type="entry name" value="WH_DNA-bd_sf"/>
</dbReference>
<dbReference type="InterPro" id="IPR016461">
    <property type="entry name" value="COMT-like"/>
</dbReference>
<reference evidence="5 6" key="1">
    <citation type="journal article" date="2020" name="Genomics">
        <title>Complete, high-quality genomes from long-read metagenomic sequencing of two wolf lichen thalli reveals enigmatic genome architecture.</title>
        <authorList>
            <person name="McKenzie S.K."/>
            <person name="Walston R.F."/>
            <person name="Allen J.L."/>
        </authorList>
    </citation>
    <scope>NUCLEOTIDE SEQUENCE [LARGE SCALE GENOMIC DNA]</scope>
    <source>
        <strain evidence="5">WasteWater1</strain>
    </source>
</reference>
<dbReference type="PROSITE" id="PS51683">
    <property type="entry name" value="SAM_OMT_II"/>
    <property type="match status" value="1"/>
</dbReference>
<dbReference type="AlphaFoldDB" id="A0A8H6CS41"/>
<keyword evidence="3" id="KW-0949">S-adenosyl-L-methionine</keyword>
<dbReference type="Pfam" id="PF00891">
    <property type="entry name" value="Methyltransf_2"/>
    <property type="match status" value="1"/>
</dbReference>
<evidence type="ECO:0000256" key="2">
    <source>
        <dbReference type="ARBA" id="ARBA00022679"/>
    </source>
</evidence>
<dbReference type="RefSeq" id="XP_037156160.1">
    <property type="nucleotide sequence ID" value="XM_037298824.1"/>
</dbReference>
<organism evidence="5 6">
    <name type="scientific">Letharia lupina</name>
    <dbReference type="NCBI Taxonomy" id="560253"/>
    <lineage>
        <taxon>Eukaryota</taxon>
        <taxon>Fungi</taxon>
        <taxon>Dikarya</taxon>
        <taxon>Ascomycota</taxon>
        <taxon>Pezizomycotina</taxon>
        <taxon>Lecanoromycetes</taxon>
        <taxon>OSLEUM clade</taxon>
        <taxon>Lecanoromycetidae</taxon>
        <taxon>Lecanorales</taxon>
        <taxon>Lecanorineae</taxon>
        <taxon>Parmeliaceae</taxon>
        <taxon>Letharia</taxon>
    </lineage>
</organism>
<dbReference type="SUPFAM" id="SSF46785">
    <property type="entry name" value="Winged helix' DNA-binding domain"/>
    <property type="match status" value="1"/>
</dbReference>
<keyword evidence="6" id="KW-1185">Reference proteome</keyword>
<dbReference type="Gene3D" id="3.40.50.150">
    <property type="entry name" value="Vaccinia Virus protein VP39"/>
    <property type="match status" value="1"/>
</dbReference>
<evidence type="ECO:0000313" key="5">
    <source>
        <dbReference type="EMBL" id="KAF6228226.1"/>
    </source>
</evidence>
<dbReference type="InterPro" id="IPR036388">
    <property type="entry name" value="WH-like_DNA-bd_sf"/>
</dbReference>
<dbReference type="PANTHER" id="PTHR43712:SF12">
    <property type="entry name" value="STERIGMATOCYSTIN 8-O-METHYLTRANSFERASE"/>
    <property type="match status" value="1"/>
</dbReference>
<comment type="caution">
    <text evidence="5">The sequence shown here is derived from an EMBL/GenBank/DDBJ whole genome shotgun (WGS) entry which is preliminary data.</text>
</comment>
<evidence type="ECO:0000256" key="1">
    <source>
        <dbReference type="ARBA" id="ARBA00022603"/>
    </source>
</evidence>
<dbReference type="GeneID" id="59336353"/>
<dbReference type="PANTHER" id="PTHR43712">
    <property type="entry name" value="PUTATIVE (AFU_ORTHOLOGUE AFUA_4G14580)-RELATED"/>
    <property type="match status" value="1"/>
</dbReference>
<evidence type="ECO:0000256" key="3">
    <source>
        <dbReference type="ARBA" id="ARBA00022691"/>
    </source>
</evidence>
<keyword evidence="2" id="KW-0808">Transferase</keyword>
<dbReference type="Gene3D" id="1.10.10.10">
    <property type="entry name" value="Winged helix-like DNA-binding domain superfamily/Winged helix DNA-binding domain"/>
    <property type="match status" value="1"/>
</dbReference>